<dbReference type="OrthoDB" id="6612291at2759"/>
<feature type="transmembrane region" description="Helical" evidence="5">
    <location>
        <begin position="12"/>
        <end position="35"/>
    </location>
</feature>
<dbReference type="EMBL" id="GBXI01008863">
    <property type="protein sequence ID" value="JAD05429.1"/>
    <property type="molecule type" value="Transcribed_RNA"/>
</dbReference>
<feature type="transmembrane region" description="Helical" evidence="5">
    <location>
        <begin position="41"/>
        <end position="61"/>
    </location>
</feature>
<dbReference type="PROSITE" id="PS50850">
    <property type="entry name" value="MFS"/>
    <property type="match status" value="1"/>
</dbReference>
<dbReference type="PANTHER" id="PTHR23529:SF2">
    <property type="entry name" value="GH19118P-RELATED"/>
    <property type="match status" value="1"/>
</dbReference>
<proteinExistence type="predicted"/>
<feature type="transmembrane region" description="Helical" evidence="5">
    <location>
        <begin position="161"/>
        <end position="181"/>
    </location>
</feature>
<protein>
    <submittedName>
        <fullName evidence="7">Galactose-proton symporter</fullName>
    </submittedName>
</protein>
<keyword evidence="4 5" id="KW-0472">Membrane</keyword>
<organism evidence="7">
    <name type="scientific">Zeugodacus cucurbitae</name>
    <name type="common">Melon fruit fly</name>
    <name type="synonym">Bactrocera cucurbitae</name>
    <dbReference type="NCBI Taxonomy" id="28588"/>
    <lineage>
        <taxon>Eukaryota</taxon>
        <taxon>Metazoa</taxon>
        <taxon>Ecdysozoa</taxon>
        <taxon>Arthropoda</taxon>
        <taxon>Hexapoda</taxon>
        <taxon>Insecta</taxon>
        <taxon>Pterygota</taxon>
        <taxon>Neoptera</taxon>
        <taxon>Endopterygota</taxon>
        <taxon>Diptera</taxon>
        <taxon>Brachycera</taxon>
        <taxon>Muscomorpha</taxon>
        <taxon>Tephritoidea</taxon>
        <taxon>Tephritidae</taxon>
        <taxon>Zeugodacus</taxon>
        <taxon>Zeugodacus</taxon>
    </lineage>
</organism>
<dbReference type="InterPro" id="IPR020846">
    <property type="entry name" value="MFS_dom"/>
</dbReference>
<evidence type="ECO:0000256" key="3">
    <source>
        <dbReference type="ARBA" id="ARBA00022989"/>
    </source>
</evidence>
<evidence type="ECO:0000256" key="5">
    <source>
        <dbReference type="SAM" id="Phobius"/>
    </source>
</evidence>
<feature type="transmembrane region" description="Helical" evidence="5">
    <location>
        <begin position="92"/>
        <end position="114"/>
    </location>
</feature>
<dbReference type="Pfam" id="PF00083">
    <property type="entry name" value="Sugar_tr"/>
    <property type="match status" value="1"/>
</dbReference>
<dbReference type="InterPro" id="IPR005828">
    <property type="entry name" value="MFS_sugar_transport-like"/>
</dbReference>
<dbReference type="GO" id="GO:0022857">
    <property type="term" value="F:transmembrane transporter activity"/>
    <property type="evidence" value="ECO:0007669"/>
    <property type="project" value="InterPro"/>
</dbReference>
<evidence type="ECO:0000256" key="2">
    <source>
        <dbReference type="ARBA" id="ARBA00022692"/>
    </source>
</evidence>
<dbReference type="GO" id="GO:0016020">
    <property type="term" value="C:membrane"/>
    <property type="evidence" value="ECO:0007669"/>
    <property type="project" value="UniProtKB-SubCell"/>
</dbReference>
<dbReference type="GeneID" id="105215474"/>
<feature type="transmembrane region" description="Helical" evidence="5">
    <location>
        <begin position="126"/>
        <end position="149"/>
    </location>
</feature>
<keyword evidence="2 5" id="KW-0812">Transmembrane</keyword>
<name>A0A0A1X265_ZEUCU</name>
<comment type="subcellular location">
    <subcellularLocation>
        <location evidence="1">Membrane</location>
        <topology evidence="1">Multi-pass membrane protein</topology>
    </subcellularLocation>
</comment>
<evidence type="ECO:0000259" key="6">
    <source>
        <dbReference type="PROSITE" id="PS50850"/>
    </source>
</evidence>
<evidence type="ECO:0000313" key="7">
    <source>
        <dbReference type="EMBL" id="JAD05429.1"/>
    </source>
</evidence>
<feature type="transmembrane region" description="Helical" evidence="5">
    <location>
        <begin position="375"/>
        <end position="396"/>
    </location>
</feature>
<reference evidence="7" key="2">
    <citation type="journal article" date="2015" name="Gigascience">
        <title>Reconstructing a comprehensive transcriptome assembly of a white-pupal translocated strain of the pest fruit fly Bactrocera cucurbitae.</title>
        <authorList>
            <person name="Sim S.B."/>
            <person name="Calla B."/>
            <person name="Hall B."/>
            <person name="DeRego T."/>
            <person name="Geib S.M."/>
        </authorList>
    </citation>
    <scope>NUCLEOTIDE SEQUENCE</scope>
</reference>
<feature type="transmembrane region" description="Helical" evidence="5">
    <location>
        <begin position="306"/>
        <end position="329"/>
    </location>
</feature>
<gene>
    <name evidence="7" type="primary">galP</name>
    <name evidence="7" type="ORF">g.3201</name>
</gene>
<keyword evidence="3 5" id="KW-1133">Transmembrane helix</keyword>
<reference evidence="7" key="1">
    <citation type="submission" date="2014-11" db="EMBL/GenBank/DDBJ databases">
        <authorList>
            <person name="Geib S."/>
        </authorList>
    </citation>
    <scope>NUCLEOTIDE SEQUENCE</scope>
</reference>
<feature type="transmembrane region" description="Helical" evidence="5">
    <location>
        <begin position="68"/>
        <end position="86"/>
    </location>
</feature>
<dbReference type="SUPFAM" id="SSF103473">
    <property type="entry name" value="MFS general substrate transporter"/>
    <property type="match status" value="1"/>
</dbReference>
<evidence type="ECO:0000256" key="1">
    <source>
        <dbReference type="ARBA" id="ARBA00004141"/>
    </source>
</evidence>
<feature type="domain" description="Major facilitator superfamily (MFS) profile" evidence="6">
    <location>
        <begin position="1"/>
        <end position="427"/>
    </location>
</feature>
<dbReference type="Gene3D" id="1.20.1250.20">
    <property type="entry name" value="MFS general substrate transporter like domains"/>
    <property type="match status" value="1"/>
</dbReference>
<feature type="transmembrane region" description="Helical" evidence="5">
    <location>
        <begin position="402"/>
        <end position="423"/>
    </location>
</feature>
<dbReference type="InterPro" id="IPR036259">
    <property type="entry name" value="MFS_trans_sf"/>
</dbReference>
<evidence type="ECO:0000256" key="4">
    <source>
        <dbReference type="ARBA" id="ARBA00023136"/>
    </source>
</evidence>
<sequence length="447" mass="50076">MTFWADRPQTIAVIPDAFIFLTSGMNLALGLGYYYDPVSTHFLFSWFVGVIIGTLLSASLIQVLIKRYFVLLSSFLVVVAGILYTACPDDAIALLAARYINGIGTGLIIVPFIVHCSEISATPKRGFELGLEQLCTALGIFIQATYIALWNPENSFSPTRVHGIFCLGFGLGALGLAYLVIESPIFYIRHSNDAEALNSLTCLQLPTVLSDEKKLLLEEHKNYVLLNEYFDTGNSFLRGLAPLLRMTLYRAALAFSFSLPYNTQLYFATIMGLSGEGQWTSAVYTALRVLGVFTALSMVDMIGRKLIGLVGLLVMGGLGIGIAIIFAYISNWIHEDQMRLVCVLLMILQFFAGLYAPTTSVYLGEAFPLLMKPFFITFCICVECMVHIIVICTYTTDLHPMYVFNTFTYVFMFFCFLLFLFTIPETKFTTLNEAQERFRSWIQLKSW</sequence>
<dbReference type="AlphaFoldDB" id="A0A0A1X265"/>
<feature type="transmembrane region" description="Helical" evidence="5">
    <location>
        <begin position="341"/>
        <end position="363"/>
    </location>
</feature>
<dbReference type="PANTHER" id="PTHR23529">
    <property type="entry name" value="GH19118P-RELATED"/>
    <property type="match status" value="1"/>
</dbReference>
<accession>A0A0A1X265</accession>
<feature type="transmembrane region" description="Helical" evidence="5">
    <location>
        <begin position="248"/>
        <end position="267"/>
    </location>
</feature>